<dbReference type="Pfam" id="PF14345">
    <property type="entry name" value="GDYXXLXY"/>
    <property type="match status" value="1"/>
</dbReference>
<comment type="caution">
    <text evidence="1">The sequence shown here is derived from an EMBL/GenBank/DDBJ whole genome shotgun (WGS) entry which is preliminary data.</text>
</comment>
<dbReference type="EMBL" id="JAYKLX010000003">
    <property type="protein sequence ID" value="MEB3345501.1"/>
    <property type="molecule type" value="Genomic_DNA"/>
</dbReference>
<dbReference type="RefSeq" id="WP_324179526.1">
    <property type="nucleotide sequence ID" value="NZ_BAABAW010000007.1"/>
</dbReference>
<protein>
    <submittedName>
        <fullName evidence="1">GDYXXLXY domain-containing protein</fullName>
    </submittedName>
</protein>
<keyword evidence="2" id="KW-1185">Reference proteome</keyword>
<reference evidence="1 2" key="1">
    <citation type="journal article" date="2013" name="Int. J. Syst. Evol. Microbiol.">
        <title>Aquimarina gracilis sp. nov., isolated from the gut microflora of a mussel, Mytilus coruscus, and emended description of Aquimarina spongiae.</title>
        <authorList>
            <person name="Park S.C."/>
            <person name="Choe H.N."/>
            <person name="Baik K.S."/>
            <person name="Seong C.N."/>
        </authorList>
    </citation>
    <scope>NUCLEOTIDE SEQUENCE [LARGE SCALE GENOMIC DNA]</scope>
    <source>
        <strain evidence="1 2">PSC32</strain>
    </source>
</reference>
<proteinExistence type="predicted"/>
<evidence type="ECO:0000313" key="1">
    <source>
        <dbReference type="EMBL" id="MEB3345501.1"/>
    </source>
</evidence>
<name>A0ABU5ZUM4_9FLAO</name>
<gene>
    <name evidence="1" type="ORF">U6A24_08530</name>
</gene>
<sequence length="183" mass="21031">MKMIHLFIGFLLIALIQIFVPSHMIWKQEDILKSGNAYKFKTMPIDPTDPFRGKYITLNYEMNSMTITDTNLTYGDKVRVYIEKDDNGFAKAVSLSKKPLDGQKDYVTAKITGNYKGVVNFELPFNRFYMEETKAKDAEVAYTKVNRDSLKQNVYAIVHVKNGQAVLKDVIIDGKPIQEYVEK</sequence>
<evidence type="ECO:0000313" key="2">
    <source>
        <dbReference type="Proteomes" id="UP001327027"/>
    </source>
</evidence>
<organism evidence="1 2">
    <name type="scientific">Aquimarina gracilis</name>
    <dbReference type="NCBI Taxonomy" id="874422"/>
    <lineage>
        <taxon>Bacteria</taxon>
        <taxon>Pseudomonadati</taxon>
        <taxon>Bacteroidota</taxon>
        <taxon>Flavobacteriia</taxon>
        <taxon>Flavobacteriales</taxon>
        <taxon>Flavobacteriaceae</taxon>
        <taxon>Aquimarina</taxon>
    </lineage>
</organism>
<accession>A0ABU5ZUM4</accession>
<dbReference type="Proteomes" id="UP001327027">
    <property type="component" value="Unassembled WGS sequence"/>
</dbReference>
<dbReference type="InterPro" id="IPR025833">
    <property type="entry name" value="GDYXXLXY"/>
</dbReference>